<proteinExistence type="predicted"/>
<dbReference type="EMBL" id="FNTF01000002">
    <property type="protein sequence ID" value="SED88323.1"/>
    <property type="molecule type" value="Genomic_DNA"/>
</dbReference>
<dbReference type="AlphaFoldDB" id="A0A1H5EAY0"/>
<evidence type="ECO:0000313" key="1">
    <source>
        <dbReference type="EMBL" id="SED88323.1"/>
    </source>
</evidence>
<organism evidence="1 2">
    <name type="scientific">Pseudomonas frederiksbergensis</name>
    <dbReference type="NCBI Taxonomy" id="104087"/>
    <lineage>
        <taxon>Bacteria</taxon>
        <taxon>Pseudomonadati</taxon>
        <taxon>Pseudomonadota</taxon>
        <taxon>Gammaproteobacteria</taxon>
        <taxon>Pseudomonadales</taxon>
        <taxon>Pseudomonadaceae</taxon>
        <taxon>Pseudomonas</taxon>
    </lineage>
</organism>
<dbReference type="Proteomes" id="UP000183114">
    <property type="component" value="Unassembled WGS sequence"/>
</dbReference>
<sequence length="63" mass="7320">MQPPEQQRQSDPSWLLQRRDLAPEEFATYLLELGTLVLQRRLVAPAAATRARRNVEQITAYQK</sequence>
<name>A0A1H5EAY0_9PSED</name>
<gene>
    <name evidence="1" type="ORF">SAMN04490185_4425</name>
</gene>
<protein>
    <submittedName>
        <fullName evidence="1">Uncharacterized protein</fullName>
    </submittedName>
</protein>
<evidence type="ECO:0000313" key="2">
    <source>
        <dbReference type="Proteomes" id="UP000183114"/>
    </source>
</evidence>
<accession>A0A1H5EAY0</accession>
<reference evidence="1 2" key="1">
    <citation type="submission" date="2016-10" db="EMBL/GenBank/DDBJ databases">
        <authorList>
            <person name="de Groot N.N."/>
        </authorList>
    </citation>
    <scope>NUCLEOTIDE SEQUENCE [LARGE SCALE GENOMIC DNA]</scope>
    <source>
        <strain evidence="1 2">BS3655</strain>
    </source>
</reference>